<feature type="coiled-coil region" evidence="10">
    <location>
        <begin position="121"/>
        <end position="165"/>
    </location>
</feature>
<dbReference type="PANTHER" id="PTHR21227">
    <property type="entry name" value="TRNA-SPLICING ENDONUCLEASE SUBUNIT SEN2"/>
    <property type="match status" value="1"/>
</dbReference>
<dbReference type="InterPro" id="IPR011856">
    <property type="entry name" value="tRNA_endonuc-like_dom_sf"/>
</dbReference>
<dbReference type="GO" id="GO:0000214">
    <property type="term" value="C:tRNA-intron endonuclease complex"/>
    <property type="evidence" value="ECO:0007669"/>
    <property type="project" value="UniProtKB-UniRule"/>
</dbReference>
<feature type="active site" evidence="9">
    <location>
        <position position="269"/>
    </location>
</feature>
<evidence type="ECO:0000256" key="7">
    <source>
        <dbReference type="ARBA" id="ARBA00071058"/>
    </source>
</evidence>
<dbReference type="GO" id="GO:0000213">
    <property type="term" value="F:tRNA-intron lyase activity"/>
    <property type="evidence" value="ECO:0007669"/>
    <property type="project" value="UniProtKB-UniRule"/>
</dbReference>
<dbReference type="Proteomes" id="UP000019375">
    <property type="component" value="Unassembled WGS sequence"/>
</dbReference>
<comment type="similarity">
    <text evidence="1 8">Belongs to the tRNA-intron endonuclease family.</text>
</comment>
<keyword evidence="13" id="KW-1185">Reference proteome</keyword>
<dbReference type="AlphaFoldDB" id="A0A8J2X9C1"/>
<dbReference type="PIRSF" id="PIRSF011789">
    <property type="entry name" value="tRNA_splic_SEN2"/>
    <property type="match status" value="1"/>
</dbReference>
<dbReference type="CDD" id="cd22363">
    <property type="entry name" value="tRNA-intron_lyase_C"/>
    <property type="match status" value="1"/>
</dbReference>
<evidence type="ECO:0000256" key="4">
    <source>
        <dbReference type="ARBA" id="ARBA00023239"/>
    </source>
</evidence>
<dbReference type="InterPro" id="IPR016589">
    <property type="entry name" value="tRNA_splic_SEN2"/>
</dbReference>
<dbReference type="InterPro" id="IPR006676">
    <property type="entry name" value="tRNA_splic"/>
</dbReference>
<dbReference type="SUPFAM" id="SSF53032">
    <property type="entry name" value="tRNA-intron endonuclease catalytic domain-like"/>
    <property type="match status" value="1"/>
</dbReference>
<comment type="function">
    <text evidence="5">Constitutes one of the two catalytic subunit of the tRNA-splicing endonuclease complex, a complex responsible for identification and cleavage of the splice sites in pre-tRNA. It cleaves pre-tRNA at the 5'- and 3'-splice sites to release the intron. The products are an intron and two tRNA half-molecules bearing 2',3'-cyclic phosphate and 5'-OH termini. There are no conserved sequences at the splice sites, but the intron is invariably located at the same site in the gene, placing the splice sites an invariant distance from the constant structural features of the tRNA body. This subunit may anchor the endonuclease complex to the nuclear membrane. Probably carries the active site for 5'-splice site cleavage.</text>
</comment>
<dbReference type="InterPro" id="IPR006677">
    <property type="entry name" value="tRNA_intron_Endonuc_cat-like"/>
</dbReference>
<dbReference type="NCBIfam" id="TIGR00324">
    <property type="entry name" value="endA"/>
    <property type="match status" value="1"/>
</dbReference>
<dbReference type="EMBL" id="HG316460">
    <property type="protein sequence ID" value="CDF90536.1"/>
    <property type="molecule type" value="Genomic_DNA"/>
</dbReference>
<protein>
    <recommendedName>
        <fullName evidence="7 8">tRNA-splicing endonuclease subunit Sen2</fullName>
        <ecNumber evidence="2 8">4.6.1.16</ecNumber>
    </recommendedName>
</protein>
<feature type="domain" description="tRNA intron endonuclease catalytic" evidence="11">
    <location>
        <begin position="241"/>
        <end position="320"/>
    </location>
</feature>
<dbReference type="PANTHER" id="PTHR21227:SF0">
    <property type="entry name" value="TRNA-SPLICING ENDONUCLEASE SUBUNIT SEN2"/>
    <property type="match status" value="1"/>
</dbReference>
<comment type="subunit">
    <text evidence="6">Heterotetramer composed of SEN2, SEN15, SEN34 and SEN54. Interacts directly with SEN54.</text>
</comment>
<evidence type="ECO:0000256" key="1">
    <source>
        <dbReference type="ARBA" id="ARBA00008078"/>
    </source>
</evidence>
<evidence type="ECO:0000256" key="8">
    <source>
        <dbReference type="PIRNR" id="PIRNR011789"/>
    </source>
</evidence>
<evidence type="ECO:0000256" key="5">
    <source>
        <dbReference type="ARBA" id="ARBA00054838"/>
    </source>
</evidence>
<dbReference type="EC" id="4.6.1.16" evidence="2 8"/>
<dbReference type="GO" id="GO:0003676">
    <property type="term" value="F:nucleic acid binding"/>
    <property type="evidence" value="ECO:0007669"/>
    <property type="project" value="InterPro"/>
</dbReference>
<evidence type="ECO:0000256" key="6">
    <source>
        <dbReference type="ARBA" id="ARBA00062061"/>
    </source>
</evidence>
<feature type="active site" evidence="9">
    <location>
        <position position="277"/>
    </location>
</feature>
<name>A0A8J2X9C1_ZYGB2</name>
<dbReference type="GO" id="GO:0000379">
    <property type="term" value="P:tRNA-type intron splice site recognition and cleavage"/>
    <property type="evidence" value="ECO:0007669"/>
    <property type="project" value="TreeGrafter"/>
</dbReference>
<feature type="active site" evidence="9">
    <location>
        <position position="308"/>
    </location>
</feature>
<evidence type="ECO:0000313" key="12">
    <source>
        <dbReference type="EMBL" id="CDF90536.1"/>
    </source>
</evidence>
<dbReference type="InterPro" id="IPR036167">
    <property type="entry name" value="tRNA_intron_Endo_cat-like_sf"/>
</dbReference>
<evidence type="ECO:0000259" key="11">
    <source>
        <dbReference type="Pfam" id="PF01974"/>
    </source>
</evidence>
<sequence length="357" mass="41708">MAKKKATVVRYRYPLPIHPLELPPLIPHNPLSWAFWAYSYITSVNSLITRIHVDFYNDPYVHILVRNEAQMVYLWENGFFGTGQLSRSEPTWKGRTINRLAGGNSKGPALEKVTETRRLQRLDFKRRREEMERKLLDLRKQGGSIEQENELLQLEREALREFKSQQASLKVANDEQDIREVDSLLFNESGEVSQLEALELMPVEAIFLSFAMPVLDITAKDVMHRLVGIPRRYQDIAHLIQQYVAYHHYRSHGWCVRSGVKFGCDYLLYQRGPPLEHAEFCVRVLSSDDSYDYTWYSSLARVVAGASKTYVLCYVESLEDPETIITWWKQSKFRAIFSSYKVGEVVYKRWMPGKNRD</sequence>
<dbReference type="FunFam" id="3.40.1350.10:FF:000011">
    <property type="entry name" value="tRNA-splicing endonuclease subunit Sen2"/>
    <property type="match status" value="1"/>
</dbReference>
<keyword evidence="4 8" id="KW-0456">Lyase</keyword>
<gene>
    <name evidence="12" type="ORF">BN860_03268g</name>
</gene>
<proteinExistence type="inferred from homology"/>
<reference evidence="13" key="1">
    <citation type="journal article" date="2013" name="Genome Announc.">
        <title>Genome sequence of the food spoilage yeast Zygosaccharomyces bailii CLIB 213(T).</title>
        <authorList>
            <person name="Galeote V."/>
            <person name="Bigey F."/>
            <person name="Devillers H."/>
            <person name="Neuveglise C."/>
            <person name="Dequin S."/>
        </authorList>
    </citation>
    <scope>NUCLEOTIDE SEQUENCE [LARGE SCALE GENOMIC DNA]</scope>
    <source>
        <strain evidence="13">CLIB 213 / ATCC 58445 / CBS 680 / CCRC 21525 / NBRC 1098 / NCYC 1416 / NRRL Y-2227</strain>
    </source>
</reference>
<keyword evidence="3 8" id="KW-0819">tRNA processing</keyword>
<evidence type="ECO:0000256" key="9">
    <source>
        <dbReference type="PIRSR" id="PIRSR011789-1"/>
    </source>
</evidence>
<organism evidence="12 13">
    <name type="scientific">Zygosaccharomyces bailii (strain CLIB 213 / ATCC 58445 / CBS 680 / BCRC 21525 / NBRC 1098 / NCYC 1416 / NRRL Y-2227)</name>
    <dbReference type="NCBI Taxonomy" id="1333698"/>
    <lineage>
        <taxon>Eukaryota</taxon>
        <taxon>Fungi</taxon>
        <taxon>Dikarya</taxon>
        <taxon>Ascomycota</taxon>
        <taxon>Saccharomycotina</taxon>
        <taxon>Saccharomycetes</taxon>
        <taxon>Saccharomycetales</taxon>
        <taxon>Saccharomycetaceae</taxon>
        <taxon>Zygosaccharomyces</taxon>
    </lineage>
</organism>
<keyword evidence="10" id="KW-0175">Coiled coil</keyword>
<evidence type="ECO:0000256" key="10">
    <source>
        <dbReference type="SAM" id="Coils"/>
    </source>
</evidence>
<dbReference type="OrthoDB" id="10249562at2759"/>
<dbReference type="Gene3D" id="3.40.1350.10">
    <property type="match status" value="1"/>
</dbReference>
<dbReference type="Pfam" id="PF01974">
    <property type="entry name" value="tRNA_int_endo"/>
    <property type="match status" value="1"/>
</dbReference>
<evidence type="ECO:0000256" key="2">
    <source>
        <dbReference type="ARBA" id="ARBA00012573"/>
    </source>
</evidence>
<evidence type="ECO:0000313" key="13">
    <source>
        <dbReference type="Proteomes" id="UP000019375"/>
    </source>
</evidence>
<dbReference type="GO" id="GO:0005737">
    <property type="term" value="C:cytoplasm"/>
    <property type="evidence" value="ECO:0007669"/>
    <property type="project" value="TreeGrafter"/>
</dbReference>
<evidence type="ECO:0000256" key="3">
    <source>
        <dbReference type="ARBA" id="ARBA00022694"/>
    </source>
</evidence>
<accession>A0A8J2X9C1</accession>